<keyword evidence="4" id="KW-0804">Transcription</keyword>
<dbReference type="GeneID" id="64977684"/>
<proteinExistence type="predicted"/>
<gene>
    <name evidence="6" type="ORF">APUU_60727A</name>
</gene>
<name>A0A7R7XTZ5_9EURO</name>
<keyword evidence="1" id="KW-0479">Metal-binding</keyword>
<dbReference type="RefSeq" id="XP_041559874.1">
    <property type="nucleotide sequence ID" value="XM_041694000.1"/>
</dbReference>
<evidence type="ECO:0008006" key="8">
    <source>
        <dbReference type="Google" id="ProtNLM"/>
    </source>
</evidence>
<evidence type="ECO:0000256" key="1">
    <source>
        <dbReference type="ARBA" id="ARBA00022723"/>
    </source>
</evidence>
<dbReference type="OrthoDB" id="2441642at2759"/>
<reference evidence="6" key="1">
    <citation type="submission" date="2021-01" db="EMBL/GenBank/DDBJ databases">
        <authorList>
            <consortium name="Aspergillus puulaauensis MK2 genome sequencing consortium"/>
            <person name="Kazuki M."/>
            <person name="Futagami T."/>
        </authorList>
    </citation>
    <scope>NUCLEOTIDE SEQUENCE</scope>
    <source>
        <strain evidence="6">MK2</strain>
    </source>
</reference>
<evidence type="ECO:0000313" key="7">
    <source>
        <dbReference type="Proteomes" id="UP000654913"/>
    </source>
</evidence>
<dbReference type="EMBL" id="AP024448">
    <property type="protein sequence ID" value="BCS27680.1"/>
    <property type="molecule type" value="Genomic_DNA"/>
</dbReference>
<dbReference type="GO" id="GO:0046872">
    <property type="term" value="F:metal ion binding"/>
    <property type="evidence" value="ECO:0007669"/>
    <property type="project" value="UniProtKB-KW"/>
</dbReference>
<evidence type="ECO:0000256" key="3">
    <source>
        <dbReference type="ARBA" id="ARBA00023015"/>
    </source>
</evidence>
<dbReference type="KEGG" id="apuu:APUU_60727A"/>
<dbReference type="PANTHER" id="PTHR47660">
    <property type="entry name" value="TRANSCRIPTION FACTOR WITH C2H2 AND ZN(2)-CYS(6) DNA BINDING DOMAIN (EUROFUNG)-RELATED-RELATED"/>
    <property type="match status" value="1"/>
</dbReference>
<keyword evidence="5" id="KW-0539">Nucleus</keyword>
<dbReference type="PANTHER" id="PTHR47660:SF3">
    <property type="entry name" value="FINGER DOMAIN PROTEIN, PUTATIVE (AFU_ORTHOLOGUE AFUA_4G03310)-RELATED"/>
    <property type="match status" value="1"/>
</dbReference>
<evidence type="ECO:0000256" key="2">
    <source>
        <dbReference type="ARBA" id="ARBA00022833"/>
    </source>
</evidence>
<evidence type="ECO:0000256" key="5">
    <source>
        <dbReference type="ARBA" id="ARBA00023242"/>
    </source>
</evidence>
<organism evidence="6 7">
    <name type="scientific">Aspergillus puulaauensis</name>
    <dbReference type="NCBI Taxonomy" id="1220207"/>
    <lineage>
        <taxon>Eukaryota</taxon>
        <taxon>Fungi</taxon>
        <taxon>Dikarya</taxon>
        <taxon>Ascomycota</taxon>
        <taxon>Pezizomycotina</taxon>
        <taxon>Eurotiomycetes</taxon>
        <taxon>Eurotiomycetidae</taxon>
        <taxon>Eurotiales</taxon>
        <taxon>Aspergillaceae</taxon>
        <taxon>Aspergillus</taxon>
    </lineage>
</organism>
<keyword evidence="7" id="KW-1185">Reference proteome</keyword>
<evidence type="ECO:0000256" key="4">
    <source>
        <dbReference type="ARBA" id="ARBA00023163"/>
    </source>
</evidence>
<keyword evidence="3" id="KW-0805">Transcription regulation</keyword>
<evidence type="ECO:0000313" key="6">
    <source>
        <dbReference type="EMBL" id="BCS27680.1"/>
    </source>
</evidence>
<sequence length="334" mass="37703">MFEGLIPDLTPWDILDTTAFLSPPRDSAALVPSDNAHVYLPDLMNEIPSSLSLPRSTVESPAAALANHSMEFIFRVLRSWPRMLAEGFQTPPFMHHSHIADTKSLPQPLATCFTLVKMWHGQCKGAEDMVHQLVIKEVNNLLTKPTDLDEPSLLTTLQAVLIYLTILLFPSETSQPTLPPTPLLLKVQDLGTLAANTGMFLQEEREALRPSWSTWIHITSKRRAVLSLYLLRWALSVFHNAPLLDCREVGFMPAPAAKALWQAQSEQEWNSLYIRWLARWDGHGYLQGEFDRIRPGIGMEDRAERWLEEADEFGLIMISIVNATDYPPPAFAVQ</sequence>
<protein>
    <recommendedName>
        <fullName evidence="8">C6 finger domain protein</fullName>
    </recommendedName>
</protein>
<accession>A0A7R7XTZ5</accession>
<reference evidence="6" key="2">
    <citation type="submission" date="2021-02" db="EMBL/GenBank/DDBJ databases">
        <title>Aspergillus puulaauensis MK2 genome sequence.</title>
        <authorList>
            <person name="Futagami T."/>
            <person name="Mori K."/>
            <person name="Kadooka C."/>
            <person name="Tanaka T."/>
        </authorList>
    </citation>
    <scope>NUCLEOTIDE SEQUENCE</scope>
    <source>
        <strain evidence="6">MK2</strain>
    </source>
</reference>
<dbReference type="Proteomes" id="UP000654913">
    <property type="component" value="Chromosome 6"/>
</dbReference>
<keyword evidence="2" id="KW-0862">Zinc</keyword>
<dbReference type="AlphaFoldDB" id="A0A7R7XTZ5"/>